<sequence>MDPLSITVSTLTILSTLETAFQLIKSYRDAPGQLEALNNEITYITAVVTDVARVLNKFQNKIESLSDEGSHLTLALSNIREKARALEALFRSCVVVPSSTSDGPKVSRVSWLKMRSRVQRLQSELRDGRLNLSTALAVFTATMLGVSSSLMAYSSSSLRIELDVREIFLITNETSINQQRLKDRFDGEHDQDRLGQDRFCAQILAHLENLPLHRREAGQHLTDIQGKPGVLAENSLMPLRTNEESLEVPVRSFPRSDSGSNQVEHWSSIGIRADMGNISECSRVWTLFVGYSGSPLLSQRCDQVSCRGRKNSSTNFIYQFPQWFLISRMILLKAKFTALYGPEVSLRFNRVVDGKALFQQGCASPNDVRFDSGWTPFHYAIQNNQIEICELLLQAGGDAYMETEAPTTAADFDTHLLESGKFSDLHKIVLRIRPGKIDEELQRSTAMLDTVDSTGRFPLSLAAQRGEDEAVRLLLEYSADPNNKDNTNMTPLHYAAQASTPKCFLLLIEYGAKVSQSTRGWTALHYACSYHDDVAYVKPLFDHGADVDERTYVGKTAIFFAIIGNNLRAAAFLIRVGADLNVLDNEGISPLAVAIKFRRLDPMKLLLPAGATHKLLSAGDDTLLHLVAKFPDVKIIRYLSDFDLGDVDVDARNKEDLTARELIQIHNSDPETALAFQKLLRKVAERREQAVERMPKLGAQDVDDSDSSTDIFEDALE</sequence>
<dbReference type="PANTHER" id="PTHR24171:SF9">
    <property type="entry name" value="ANKYRIN REPEAT DOMAIN-CONTAINING PROTEIN 39"/>
    <property type="match status" value="1"/>
</dbReference>
<organism evidence="5 6">
    <name type="scientific">Cladonia borealis</name>
    <dbReference type="NCBI Taxonomy" id="184061"/>
    <lineage>
        <taxon>Eukaryota</taxon>
        <taxon>Fungi</taxon>
        <taxon>Dikarya</taxon>
        <taxon>Ascomycota</taxon>
        <taxon>Pezizomycotina</taxon>
        <taxon>Lecanoromycetes</taxon>
        <taxon>OSLEUM clade</taxon>
        <taxon>Lecanoromycetidae</taxon>
        <taxon>Lecanorales</taxon>
        <taxon>Lecanorineae</taxon>
        <taxon>Cladoniaceae</taxon>
        <taxon>Cladonia</taxon>
    </lineage>
</organism>
<feature type="repeat" description="ANK" evidence="3">
    <location>
        <begin position="372"/>
        <end position="404"/>
    </location>
</feature>
<protein>
    <recommendedName>
        <fullName evidence="7">Fungal N-terminal domain-containing protein</fullName>
    </recommendedName>
</protein>
<comment type="caution">
    <text evidence="5">The sequence shown here is derived from an EMBL/GenBank/DDBJ whole genome shotgun (WGS) entry which is preliminary data.</text>
</comment>
<feature type="repeat" description="ANK" evidence="3">
    <location>
        <begin position="553"/>
        <end position="585"/>
    </location>
</feature>
<evidence type="ECO:0008006" key="7">
    <source>
        <dbReference type="Google" id="ProtNLM"/>
    </source>
</evidence>
<dbReference type="EMBL" id="JAFEKC020000003">
    <property type="protein sequence ID" value="KAK0515538.1"/>
    <property type="molecule type" value="Genomic_DNA"/>
</dbReference>
<reference evidence="5" key="1">
    <citation type="submission" date="2023-03" db="EMBL/GenBank/DDBJ databases">
        <title>Complete genome of Cladonia borealis.</title>
        <authorList>
            <person name="Park H."/>
        </authorList>
    </citation>
    <scope>NUCLEOTIDE SEQUENCE</scope>
    <source>
        <strain evidence="5">ANT050790</strain>
    </source>
</reference>
<dbReference type="SMART" id="SM00248">
    <property type="entry name" value="ANK"/>
    <property type="match status" value="7"/>
</dbReference>
<feature type="compositionally biased region" description="Acidic residues" evidence="4">
    <location>
        <begin position="701"/>
        <end position="717"/>
    </location>
</feature>
<dbReference type="InterPro" id="IPR002110">
    <property type="entry name" value="Ankyrin_rpt"/>
</dbReference>
<evidence type="ECO:0000313" key="6">
    <source>
        <dbReference type="Proteomes" id="UP001166286"/>
    </source>
</evidence>
<evidence type="ECO:0000256" key="2">
    <source>
        <dbReference type="ARBA" id="ARBA00023043"/>
    </source>
</evidence>
<dbReference type="AlphaFoldDB" id="A0AA39R624"/>
<dbReference type="Pfam" id="PF12796">
    <property type="entry name" value="Ank_2"/>
    <property type="match status" value="1"/>
</dbReference>
<dbReference type="Gene3D" id="1.25.40.20">
    <property type="entry name" value="Ankyrin repeat-containing domain"/>
    <property type="match status" value="1"/>
</dbReference>
<feature type="repeat" description="ANK" evidence="3">
    <location>
        <begin position="454"/>
        <end position="486"/>
    </location>
</feature>
<feature type="repeat" description="ANK" evidence="3">
    <location>
        <begin position="519"/>
        <end position="552"/>
    </location>
</feature>
<evidence type="ECO:0000256" key="4">
    <source>
        <dbReference type="SAM" id="MobiDB-lite"/>
    </source>
</evidence>
<proteinExistence type="predicted"/>
<feature type="region of interest" description="Disordered" evidence="4">
    <location>
        <begin position="691"/>
        <end position="717"/>
    </location>
</feature>
<evidence type="ECO:0000256" key="1">
    <source>
        <dbReference type="ARBA" id="ARBA00022737"/>
    </source>
</evidence>
<accession>A0AA39R624</accession>
<evidence type="ECO:0000313" key="5">
    <source>
        <dbReference type="EMBL" id="KAK0515538.1"/>
    </source>
</evidence>
<keyword evidence="2 3" id="KW-0040">ANK repeat</keyword>
<dbReference type="PROSITE" id="PS50088">
    <property type="entry name" value="ANK_REPEAT"/>
    <property type="match status" value="5"/>
</dbReference>
<gene>
    <name evidence="5" type="ORF">JMJ35_001572</name>
</gene>
<dbReference type="Proteomes" id="UP001166286">
    <property type="component" value="Unassembled WGS sequence"/>
</dbReference>
<dbReference type="SUPFAM" id="SSF48403">
    <property type="entry name" value="Ankyrin repeat"/>
    <property type="match status" value="1"/>
</dbReference>
<feature type="repeat" description="ANK" evidence="3">
    <location>
        <begin position="487"/>
        <end position="519"/>
    </location>
</feature>
<keyword evidence="1" id="KW-0677">Repeat</keyword>
<name>A0AA39R624_9LECA</name>
<dbReference type="Pfam" id="PF13637">
    <property type="entry name" value="Ank_4"/>
    <property type="match status" value="1"/>
</dbReference>
<evidence type="ECO:0000256" key="3">
    <source>
        <dbReference type="PROSITE-ProRule" id="PRU00023"/>
    </source>
</evidence>
<dbReference type="PROSITE" id="PS50297">
    <property type="entry name" value="ANK_REP_REGION"/>
    <property type="match status" value="5"/>
</dbReference>
<dbReference type="PANTHER" id="PTHR24171">
    <property type="entry name" value="ANKYRIN REPEAT DOMAIN-CONTAINING PROTEIN 39-RELATED"/>
    <property type="match status" value="1"/>
</dbReference>
<dbReference type="InterPro" id="IPR036770">
    <property type="entry name" value="Ankyrin_rpt-contain_sf"/>
</dbReference>
<keyword evidence="6" id="KW-1185">Reference proteome</keyword>